<dbReference type="GeneTree" id="ENSGT00940000154752"/>
<dbReference type="Proteomes" id="UP000694387">
    <property type="component" value="Chromosome 22"/>
</dbReference>
<evidence type="ECO:0000313" key="11">
    <source>
        <dbReference type="Proteomes" id="UP000694387"/>
    </source>
</evidence>
<dbReference type="Gene3D" id="3.10.100.10">
    <property type="entry name" value="Mannose-Binding Protein A, subunit A"/>
    <property type="match status" value="1"/>
</dbReference>
<dbReference type="GO" id="GO:0002223">
    <property type="term" value="P:stimulatory C-type lectin receptor signaling pathway"/>
    <property type="evidence" value="ECO:0007669"/>
    <property type="project" value="TreeGrafter"/>
</dbReference>
<dbReference type="SMART" id="SM00034">
    <property type="entry name" value="CLECT"/>
    <property type="match status" value="1"/>
</dbReference>
<evidence type="ECO:0000256" key="3">
    <source>
        <dbReference type="ARBA" id="ARBA00022734"/>
    </source>
</evidence>
<evidence type="ECO:0000313" key="10">
    <source>
        <dbReference type="Ensembl" id="ENSEASP00005021616.2"/>
    </source>
</evidence>
<keyword evidence="11" id="KW-1185">Reference proteome</keyword>
<dbReference type="PROSITE" id="PS50041">
    <property type="entry name" value="C_TYPE_LECTIN_2"/>
    <property type="match status" value="1"/>
</dbReference>
<dbReference type="InterPro" id="IPR016186">
    <property type="entry name" value="C-type_lectin-like/link_sf"/>
</dbReference>
<reference evidence="10 11" key="1">
    <citation type="journal article" date="2020" name="Nat. Commun.">
        <title>Donkey genomes provide new insights into domestication and selection for coat color.</title>
        <authorList>
            <person name="Wang"/>
            <person name="C."/>
            <person name="Li"/>
            <person name="H."/>
            <person name="Guo"/>
            <person name="Y."/>
            <person name="Huang"/>
            <person name="J."/>
            <person name="Sun"/>
            <person name="Y."/>
            <person name="Min"/>
            <person name="J."/>
            <person name="Wang"/>
            <person name="J."/>
            <person name="Fang"/>
            <person name="X."/>
            <person name="Zhao"/>
            <person name="Z."/>
            <person name="Wang"/>
            <person name="S."/>
            <person name="Zhang"/>
            <person name="Y."/>
            <person name="Liu"/>
            <person name="Q."/>
            <person name="Jiang"/>
            <person name="Q."/>
            <person name="Wang"/>
            <person name="X."/>
            <person name="Guo"/>
            <person name="Y."/>
            <person name="Yang"/>
            <person name="C."/>
            <person name="Wang"/>
            <person name="Y."/>
            <person name="Tian"/>
            <person name="F."/>
            <person name="Zhuang"/>
            <person name="G."/>
            <person name="Fan"/>
            <person name="Y."/>
            <person name="Gao"/>
            <person name="Q."/>
            <person name="Li"/>
            <person name="Y."/>
            <person name="Ju"/>
            <person name="Z."/>
            <person name="Li"/>
            <person name="J."/>
            <person name="Li"/>
            <person name="R."/>
            <person name="Hou"/>
            <person name="M."/>
            <person name="Yang"/>
            <person name="G."/>
            <person name="Liu"/>
            <person name="G."/>
            <person name="Liu"/>
            <person name="W."/>
            <person name="Guo"/>
            <person name="J."/>
            <person name="Pan"/>
            <person name="S."/>
            <person name="Fan"/>
            <person name="G."/>
            <person name="Zhang"/>
            <person name="W."/>
            <person name="Zhang"/>
            <person name="R."/>
            <person name="Yu"/>
            <person name="J."/>
            <person name="Zhang"/>
            <person name="X."/>
            <person name="Yin"/>
            <person name="Q."/>
            <person name="Ji"/>
            <person name="C."/>
            <person name="Jin"/>
            <person name="Y."/>
            <person name="Yue"/>
            <person name="G."/>
            <person name="Liu"/>
            <person name="M."/>
            <person name="Xu"/>
            <person name="J."/>
            <person name="Liu"/>
            <person name="S."/>
            <person name="Jordana"/>
            <person name="J."/>
            <person name="Noce"/>
            <person name="A."/>
            <person name="Amills"/>
            <person name="M."/>
            <person name="Wu"/>
            <person name="D.D."/>
            <person name="Li"/>
            <person name="S."/>
            <person name="Zhou"/>
            <person name="X. and Zhong"/>
            <person name="J."/>
        </authorList>
    </citation>
    <scope>NUCLEOTIDE SEQUENCE [LARGE SCALE GENOMIC DNA]</scope>
</reference>
<feature type="transmembrane region" description="Helical" evidence="8">
    <location>
        <begin position="56"/>
        <end position="78"/>
    </location>
</feature>
<protein>
    <recommendedName>
        <fullName evidence="9">C-type lectin domain-containing protein</fullName>
    </recommendedName>
</protein>
<reference evidence="10" key="3">
    <citation type="submission" date="2025-09" db="UniProtKB">
        <authorList>
            <consortium name="Ensembl"/>
        </authorList>
    </citation>
    <scope>IDENTIFICATION</scope>
</reference>
<keyword evidence="7" id="KW-0325">Glycoprotein</keyword>
<sequence length="217" mass="25147">MNNEREIYSELNLVKGSRRQKMKGKVELNLQNASQDLQWIEGNKSCKYLLSSSEKLIAGILGIFCLVLMYIVVKMIYFSPYSNCFWIIICNLSTAYHCCHCPKRWFTYSNNCYYISIEKKAWNESLMACASKKSHLLCIDDEEEMKFLNSLSLPSWVRVFHNSSDNPRMLINELCIFLHYKITESSSGKHNCAILHSSGLRTDSCGSPNTYNFKRKL</sequence>
<organism evidence="10 11">
    <name type="scientific">Equus asinus</name>
    <name type="common">Donkey</name>
    <name type="synonym">Equus africanus asinus</name>
    <dbReference type="NCBI Taxonomy" id="9793"/>
    <lineage>
        <taxon>Eukaryota</taxon>
        <taxon>Metazoa</taxon>
        <taxon>Chordata</taxon>
        <taxon>Craniata</taxon>
        <taxon>Vertebrata</taxon>
        <taxon>Euteleostomi</taxon>
        <taxon>Mammalia</taxon>
        <taxon>Eutheria</taxon>
        <taxon>Laurasiatheria</taxon>
        <taxon>Perissodactyla</taxon>
        <taxon>Equidae</taxon>
        <taxon>Equus</taxon>
    </lineage>
</organism>
<dbReference type="GO" id="GO:0045954">
    <property type="term" value="P:positive regulation of natural killer cell mediated cytotoxicity"/>
    <property type="evidence" value="ECO:0007669"/>
    <property type="project" value="TreeGrafter"/>
</dbReference>
<evidence type="ECO:0000256" key="2">
    <source>
        <dbReference type="ARBA" id="ARBA00022692"/>
    </source>
</evidence>
<evidence type="ECO:0000256" key="6">
    <source>
        <dbReference type="ARBA" id="ARBA00023136"/>
    </source>
</evidence>
<keyword evidence="3" id="KW-0430">Lectin</keyword>
<dbReference type="GO" id="GO:0030246">
    <property type="term" value="F:carbohydrate binding"/>
    <property type="evidence" value="ECO:0007669"/>
    <property type="project" value="UniProtKB-KW"/>
</dbReference>
<dbReference type="Ensembl" id="ENSEAST00005023454.2">
    <property type="protein sequence ID" value="ENSEASP00005021616.2"/>
    <property type="gene ID" value="ENSEASG00005014774.2"/>
</dbReference>
<feature type="domain" description="C-type lectin" evidence="9">
    <location>
        <begin position="108"/>
        <end position="214"/>
    </location>
</feature>
<proteinExistence type="predicted"/>
<keyword evidence="4" id="KW-0735">Signal-anchor</keyword>
<keyword evidence="6 8" id="KW-0472">Membrane</keyword>
<evidence type="ECO:0000256" key="8">
    <source>
        <dbReference type="SAM" id="Phobius"/>
    </source>
</evidence>
<dbReference type="SUPFAM" id="SSF56436">
    <property type="entry name" value="C-type lectin-like"/>
    <property type="match status" value="1"/>
</dbReference>
<dbReference type="InterPro" id="IPR001304">
    <property type="entry name" value="C-type_lectin-like"/>
</dbReference>
<name>A0A8C4PQ30_EQUAS</name>
<reference evidence="10" key="2">
    <citation type="submission" date="2025-08" db="UniProtKB">
        <authorList>
            <consortium name="Ensembl"/>
        </authorList>
    </citation>
    <scope>IDENTIFICATION</scope>
</reference>
<dbReference type="InterPro" id="IPR016187">
    <property type="entry name" value="CTDL_fold"/>
</dbReference>
<evidence type="ECO:0000256" key="5">
    <source>
        <dbReference type="ARBA" id="ARBA00022989"/>
    </source>
</evidence>
<evidence type="ECO:0000256" key="7">
    <source>
        <dbReference type="ARBA" id="ARBA00023180"/>
    </source>
</evidence>
<dbReference type="GO" id="GO:0016020">
    <property type="term" value="C:membrane"/>
    <property type="evidence" value="ECO:0007669"/>
    <property type="project" value="UniProtKB-SubCell"/>
</dbReference>
<dbReference type="AlphaFoldDB" id="A0A8C4PQ30"/>
<evidence type="ECO:0000259" key="9">
    <source>
        <dbReference type="PROSITE" id="PS50041"/>
    </source>
</evidence>
<accession>A0A8C4PQ30</accession>
<dbReference type="PANTHER" id="PTHR22800">
    <property type="entry name" value="C-TYPE LECTIN PROTEINS"/>
    <property type="match status" value="1"/>
</dbReference>
<dbReference type="PANTHER" id="PTHR22800:SF242">
    <property type="entry name" value="NKG2-A_NKG2-B TYPE II INTEGRAL MEMBRANE PROTEIN"/>
    <property type="match status" value="1"/>
</dbReference>
<evidence type="ECO:0000256" key="1">
    <source>
        <dbReference type="ARBA" id="ARBA00004606"/>
    </source>
</evidence>
<dbReference type="Pfam" id="PF00059">
    <property type="entry name" value="Lectin_C"/>
    <property type="match status" value="1"/>
</dbReference>
<dbReference type="InterPro" id="IPR033992">
    <property type="entry name" value="NKR-like_CTLD"/>
</dbReference>
<comment type="subcellular location">
    <subcellularLocation>
        <location evidence="1">Membrane</location>
        <topology evidence="1">Single-pass type II membrane protein</topology>
    </subcellularLocation>
</comment>
<evidence type="ECO:0000256" key="4">
    <source>
        <dbReference type="ARBA" id="ARBA00022968"/>
    </source>
</evidence>
<keyword evidence="5 8" id="KW-1133">Transmembrane helix</keyword>
<keyword evidence="2 8" id="KW-0812">Transmembrane</keyword>
<dbReference type="InterPro" id="IPR050919">
    <property type="entry name" value="NKG2/CD94_NK_receptors"/>
</dbReference>
<dbReference type="CDD" id="cd03593">
    <property type="entry name" value="CLECT_NK_receptors_like"/>
    <property type="match status" value="1"/>
</dbReference>